<evidence type="ECO:0000313" key="8">
    <source>
        <dbReference type="EMBL" id="GLH98690.1"/>
    </source>
</evidence>
<dbReference type="PANTHER" id="PTHR35807:SF1">
    <property type="entry name" value="TRANSCRIPTIONAL REGULATOR REDD"/>
    <property type="match status" value="1"/>
</dbReference>
<feature type="domain" description="OmpR/PhoB-type" evidence="7">
    <location>
        <begin position="1"/>
        <end position="93"/>
    </location>
</feature>
<dbReference type="PANTHER" id="PTHR35807">
    <property type="entry name" value="TRANSCRIPTIONAL REGULATOR REDD-RELATED"/>
    <property type="match status" value="1"/>
</dbReference>
<dbReference type="PROSITE" id="PS51755">
    <property type="entry name" value="OMPR_PHOB"/>
    <property type="match status" value="1"/>
</dbReference>
<organism evidence="8 9">
    <name type="scientific">Phytohabitans aurantiacus</name>
    <dbReference type="NCBI Taxonomy" id="3016789"/>
    <lineage>
        <taxon>Bacteria</taxon>
        <taxon>Bacillati</taxon>
        <taxon>Actinomycetota</taxon>
        <taxon>Actinomycetes</taxon>
        <taxon>Micromonosporales</taxon>
        <taxon>Micromonosporaceae</taxon>
    </lineage>
</organism>
<dbReference type="Pfam" id="PF00931">
    <property type="entry name" value="NB-ARC"/>
    <property type="match status" value="1"/>
</dbReference>
<dbReference type="RefSeq" id="WP_281897831.1">
    <property type="nucleotide sequence ID" value="NZ_BSDI01000018.1"/>
</dbReference>
<dbReference type="InterPro" id="IPR001867">
    <property type="entry name" value="OmpR/PhoB-type_DNA-bd"/>
</dbReference>
<accession>A0ABQ5QWM4</accession>
<evidence type="ECO:0000256" key="2">
    <source>
        <dbReference type="ARBA" id="ARBA00023015"/>
    </source>
</evidence>
<dbReference type="InterPro" id="IPR036388">
    <property type="entry name" value="WH-like_DNA-bd_sf"/>
</dbReference>
<reference evidence="8" key="1">
    <citation type="submission" date="2022-12" db="EMBL/GenBank/DDBJ databases">
        <title>New Phytohabitans aurantiacus sp. RD004123 nov., an actinomycete isolated from soil.</title>
        <authorList>
            <person name="Triningsih D.W."/>
            <person name="Harunari E."/>
            <person name="Igarashi Y."/>
        </authorList>
    </citation>
    <scope>NUCLEOTIDE SEQUENCE</scope>
    <source>
        <strain evidence="8">RD004123</strain>
    </source>
</reference>
<dbReference type="SUPFAM" id="SSF48452">
    <property type="entry name" value="TPR-like"/>
    <property type="match status" value="3"/>
</dbReference>
<dbReference type="InterPro" id="IPR027417">
    <property type="entry name" value="P-loop_NTPase"/>
</dbReference>
<dbReference type="InterPro" id="IPR005158">
    <property type="entry name" value="BTAD"/>
</dbReference>
<protein>
    <submittedName>
        <fullName evidence="8">SARP family transcriptional regulator</fullName>
    </submittedName>
</protein>
<evidence type="ECO:0000256" key="1">
    <source>
        <dbReference type="ARBA" id="ARBA00005820"/>
    </source>
</evidence>
<evidence type="ECO:0000256" key="4">
    <source>
        <dbReference type="ARBA" id="ARBA00023163"/>
    </source>
</evidence>
<evidence type="ECO:0000259" key="7">
    <source>
        <dbReference type="PROSITE" id="PS51755"/>
    </source>
</evidence>
<dbReference type="SUPFAM" id="SSF52540">
    <property type="entry name" value="P-loop containing nucleoside triphosphate hydrolases"/>
    <property type="match status" value="1"/>
</dbReference>
<dbReference type="Gene3D" id="1.10.10.10">
    <property type="entry name" value="Winged helix-like DNA-binding domain superfamily/Winged helix DNA-binding domain"/>
    <property type="match status" value="1"/>
</dbReference>
<dbReference type="Gene3D" id="1.25.40.10">
    <property type="entry name" value="Tetratricopeptide repeat domain"/>
    <property type="match status" value="3"/>
</dbReference>
<dbReference type="Gene3D" id="3.40.50.300">
    <property type="entry name" value="P-loop containing nucleotide triphosphate hydrolases"/>
    <property type="match status" value="1"/>
</dbReference>
<sequence>MLIKLLGPVEVAHKQGWSRGGTPKQACVLASLALAPNTVLSIDVLAHRIWGADAPAEARNVLYGHVSRLRQALGTHEQVELRRAGGSGYVLDIAPTDVDVSFARLLAGQARAARAQGDVTTAARHWREVVGLWQGQPLSGVAGGWAERTRRKLRDEHVAALAALGECGLELGRHAEVAADLEAAAERFPLAENLVEQLMLALYRCGRHAEALAWYTDTRTRVREEFGSEPGKPLRTLHQRILRQDPALLLVDAPTVDATESPAWTAICQLPPDIADFVGRERELDTLTATVLRRGGGAAPAIATVHGTPGVGKSTLAVRVAHRLRPHYPDGQLFLDLGGAAPAPRDPSTLLAELLRSLHVEPAAIPETLAERTALYRSTVADRAILLVLDDAADEEQVRPLLPGTAHSAVLVTSRHHLVLDGATATPLDLLTRCEAFGLLAQVTGGRRVEDDRASAEIILDACGQLPLAIRVAGARLAARPTWPLRALADRLADASDRLDELSAGQHSVRASFAVSYAALPAAARRAFRLLGPAGFETIAEWSVEALLCQPRDVTDAAIEALVVAGLLTACEANPAGEPRYRMHDLLRAYACDRARVEEDERHQRTALRRLVAECLHRVRSAVRDLSHPFAPPPGPSACGGAGYEWLAAERHNLVAAVRLAAETGHPDIAVELAYHLTAYLKARGYYDDVVRVQQAAMAAGDAHQRMRCRLILAELDVDRARYGAALSEFEELSRHFEQTGDRHAAAYARTGRAACRHALGDHENTIAELDRAVSVLRAAGDSGGAVYALLVLRSVHLEAGRYADAIAVSAAALELTAGRASLDRAWVLRGLGIAYYETGQVETAVRYYEESLALARHFDCDGGARKTLRRLGEAYGALGRFEEATETLTMALTRFVRSGDVLGEALTAYAFGELCHRQGRGREALAHFTRCAELIGPTGSRTWRIRALREIGRARAGLGDRAAAVAAWTEALALCRDPHSAEAREVAHLLTDVRQIHP</sequence>
<dbReference type="CDD" id="cd15831">
    <property type="entry name" value="BTAD"/>
    <property type="match status" value="1"/>
</dbReference>
<feature type="DNA-binding region" description="OmpR/PhoB-type" evidence="6">
    <location>
        <begin position="1"/>
        <end position="93"/>
    </location>
</feature>
<keyword evidence="9" id="KW-1185">Reference proteome</keyword>
<dbReference type="Pfam" id="PF03704">
    <property type="entry name" value="BTAD"/>
    <property type="match status" value="1"/>
</dbReference>
<dbReference type="PRINTS" id="PR00364">
    <property type="entry name" value="DISEASERSIST"/>
</dbReference>
<evidence type="ECO:0000256" key="3">
    <source>
        <dbReference type="ARBA" id="ARBA00023125"/>
    </source>
</evidence>
<feature type="repeat" description="TPR" evidence="5">
    <location>
        <begin position="826"/>
        <end position="859"/>
    </location>
</feature>
<dbReference type="SUPFAM" id="SSF46894">
    <property type="entry name" value="C-terminal effector domain of the bipartite response regulators"/>
    <property type="match status" value="1"/>
</dbReference>
<dbReference type="SMART" id="SM00862">
    <property type="entry name" value="Trans_reg_C"/>
    <property type="match status" value="1"/>
</dbReference>
<dbReference type="SMART" id="SM00028">
    <property type="entry name" value="TPR"/>
    <property type="match status" value="7"/>
</dbReference>
<proteinExistence type="inferred from homology"/>
<evidence type="ECO:0000256" key="5">
    <source>
        <dbReference type="PROSITE-ProRule" id="PRU00339"/>
    </source>
</evidence>
<dbReference type="Pfam" id="PF13424">
    <property type="entry name" value="TPR_12"/>
    <property type="match status" value="1"/>
</dbReference>
<keyword evidence="3 6" id="KW-0238">DNA-binding</keyword>
<keyword evidence="4" id="KW-0804">Transcription</keyword>
<dbReference type="SMART" id="SM01043">
    <property type="entry name" value="BTAD"/>
    <property type="match status" value="1"/>
</dbReference>
<dbReference type="InterPro" id="IPR019734">
    <property type="entry name" value="TPR_rpt"/>
</dbReference>
<comment type="similarity">
    <text evidence="1">Belongs to the AfsR/DnrI/RedD regulatory family.</text>
</comment>
<dbReference type="EMBL" id="BSDI01000018">
    <property type="protein sequence ID" value="GLH98690.1"/>
    <property type="molecule type" value="Genomic_DNA"/>
</dbReference>
<keyword evidence="2" id="KW-0805">Transcription regulation</keyword>
<evidence type="ECO:0000256" key="6">
    <source>
        <dbReference type="PROSITE-ProRule" id="PRU01091"/>
    </source>
</evidence>
<dbReference type="Proteomes" id="UP001144280">
    <property type="component" value="Unassembled WGS sequence"/>
</dbReference>
<keyword evidence="5" id="KW-0802">TPR repeat</keyword>
<dbReference type="InterPro" id="IPR011990">
    <property type="entry name" value="TPR-like_helical_dom_sf"/>
</dbReference>
<gene>
    <name evidence="8" type="ORF">Pa4123_39650</name>
</gene>
<evidence type="ECO:0000313" key="9">
    <source>
        <dbReference type="Proteomes" id="UP001144280"/>
    </source>
</evidence>
<dbReference type="InterPro" id="IPR051677">
    <property type="entry name" value="AfsR-DnrI-RedD_regulator"/>
</dbReference>
<dbReference type="InterPro" id="IPR016032">
    <property type="entry name" value="Sig_transdc_resp-reg_C-effctor"/>
</dbReference>
<dbReference type="Pfam" id="PF00486">
    <property type="entry name" value="Trans_reg_C"/>
    <property type="match status" value="1"/>
</dbReference>
<name>A0ABQ5QWM4_9ACTN</name>
<dbReference type="PROSITE" id="PS50005">
    <property type="entry name" value="TPR"/>
    <property type="match status" value="1"/>
</dbReference>
<comment type="caution">
    <text evidence="8">The sequence shown here is derived from an EMBL/GenBank/DDBJ whole genome shotgun (WGS) entry which is preliminary data.</text>
</comment>
<dbReference type="InterPro" id="IPR002182">
    <property type="entry name" value="NB-ARC"/>
</dbReference>